<sequence length="122" mass="12958">MAQVTLRINGYAYILGCQDGEERHLEAMGAEVSSRIDGVRAAAGQSGEARMLVMASLLMADEIFELRGKLEAAEAGAAVTAKADPALGRKLQRMAKRAEEIAAKLENPPEQDAPAGVRQPLP</sequence>
<reference evidence="2" key="1">
    <citation type="submission" date="2016-10" db="EMBL/GenBank/DDBJ databases">
        <title>Sequence of Gallionella enrichment culture.</title>
        <authorList>
            <person name="Poehlein A."/>
            <person name="Muehling M."/>
            <person name="Daniel R."/>
        </authorList>
    </citation>
    <scope>NUCLEOTIDE SEQUENCE</scope>
</reference>
<dbReference type="EMBL" id="MLJW01006253">
    <property type="protein sequence ID" value="OIQ66942.1"/>
    <property type="molecule type" value="Genomic_DNA"/>
</dbReference>
<dbReference type="SUPFAM" id="SSF102829">
    <property type="entry name" value="Cell division protein ZapA-like"/>
    <property type="match status" value="1"/>
</dbReference>
<evidence type="ECO:0000313" key="2">
    <source>
        <dbReference type="EMBL" id="OIQ66942.1"/>
    </source>
</evidence>
<comment type="caution">
    <text evidence="2">The sequence shown here is derived from an EMBL/GenBank/DDBJ whole genome shotgun (WGS) entry which is preliminary data.</text>
</comment>
<keyword evidence="2" id="KW-0132">Cell division</keyword>
<evidence type="ECO:0000256" key="1">
    <source>
        <dbReference type="SAM" id="MobiDB-lite"/>
    </source>
</evidence>
<dbReference type="AlphaFoldDB" id="A0A1J5P6W0"/>
<dbReference type="InterPro" id="IPR007838">
    <property type="entry name" value="Cell_div_ZapA-like"/>
</dbReference>
<feature type="region of interest" description="Disordered" evidence="1">
    <location>
        <begin position="102"/>
        <end position="122"/>
    </location>
</feature>
<keyword evidence="2" id="KW-0131">Cell cycle</keyword>
<proteinExistence type="predicted"/>
<dbReference type="InterPro" id="IPR036192">
    <property type="entry name" value="Cell_div_ZapA-like_sf"/>
</dbReference>
<gene>
    <name evidence="2" type="ORF">GALL_514870</name>
</gene>
<dbReference type="GO" id="GO:0051301">
    <property type="term" value="P:cell division"/>
    <property type="evidence" value="ECO:0007669"/>
    <property type="project" value="UniProtKB-KW"/>
</dbReference>
<name>A0A1J5P6W0_9ZZZZ</name>
<accession>A0A1J5P6W0</accession>
<organism evidence="2">
    <name type="scientific">mine drainage metagenome</name>
    <dbReference type="NCBI Taxonomy" id="410659"/>
    <lineage>
        <taxon>unclassified sequences</taxon>
        <taxon>metagenomes</taxon>
        <taxon>ecological metagenomes</taxon>
    </lineage>
</organism>
<protein>
    <submittedName>
        <fullName evidence="2">Cell division protein ZapA</fullName>
    </submittedName>
</protein>
<dbReference type="Pfam" id="PF05164">
    <property type="entry name" value="ZapA"/>
    <property type="match status" value="1"/>
</dbReference>